<dbReference type="GO" id="GO:0009063">
    <property type="term" value="P:amino acid catabolic process"/>
    <property type="evidence" value="ECO:0007669"/>
    <property type="project" value="InterPro"/>
</dbReference>
<dbReference type="Pfam" id="PF13378">
    <property type="entry name" value="MR_MLE_C"/>
    <property type="match status" value="1"/>
</dbReference>
<proteinExistence type="inferred from homology"/>
<dbReference type="SFLD" id="SFLDG00180">
    <property type="entry name" value="muconate_cycloisomerase"/>
    <property type="match status" value="1"/>
</dbReference>
<dbReference type="InterPro" id="IPR036849">
    <property type="entry name" value="Enolase-like_C_sf"/>
</dbReference>
<feature type="domain" description="Mandelate racemase/muconate lactonizing enzyme C-terminal" evidence="3">
    <location>
        <begin position="153"/>
        <end position="249"/>
    </location>
</feature>
<organism evidence="4 5">
    <name type="scientific">Litorilinea aerophila</name>
    <dbReference type="NCBI Taxonomy" id="1204385"/>
    <lineage>
        <taxon>Bacteria</taxon>
        <taxon>Bacillati</taxon>
        <taxon>Chloroflexota</taxon>
        <taxon>Caldilineae</taxon>
        <taxon>Caldilineales</taxon>
        <taxon>Caldilineaceae</taxon>
        <taxon>Litorilinea</taxon>
    </lineage>
</organism>
<dbReference type="EMBL" id="VIGC01000017">
    <property type="protein sequence ID" value="TQE95057.1"/>
    <property type="molecule type" value="Genomic_DNA"/>
</dbReference>
<dbReference type="SMART" id="SM00922">
    <property type="entry name" value="MR_MLE"/>
    <property type="match status" value="1"/>
</dbReference>
<evidence type="ECO:0000313" key="4">
    <source>
        <dbReference type="EMBL" id="TQE95057.1"/>
    </source>
</evidence>
<evidence type="ECO:0000259" key="3">
    <source>
        <dbReference type="SMART" id="SM00922"/>
    </source>
</evidence>
<dbReference type="Pfam" id="PF02746">
    <property type="entry name" value="MR_MLE_N"/>
    <property type="match status" value="1"/>
</dbReference>
<accession>A0A540VE96</accession>
<sequence>MATIQQIEVFPVRLPMIRTFTFASGSAGSAGGTAPHVFVKITDSEGHVGWGEGRPVPQWSYETLETVASTIRHHLAPAIVGLPVTDRWELQRRLFRAIGRGPSTGQPIAKAAVDMAVHDLCAKAANMTLRAFLGGSDQRDTVALSYTLTGHDAASIRSEMAAGKAEGFIHFNFKAAVAPETDIEVAETVRAEIEPGGFLWADANQGFELHAARRVAQAFEAIGVDVLEQPLPADQFHQMRALRQSTAIPLAVDEASVSPADFFHYAAAGLVDYLVIKVTRSGGIWPTLQQMGVAAAAGLPLLVSGLTDGFLTKVAVCQVALAFGFNGPAALNGSQFTDESLLFPHKAQMEYGGAVHLTDRPGIGVEPDEEALRDLSRQAQRSSIWLPSP</sequence>
<name>A0A540VE96_9CHLR</name>
<gene>
    <name evidence="4" type="ORF">FKZ61_13845</name>
</gene>
<dbReference type="Proteomes" id="UP000317371">
    <property type="component" value="Unassembled WGS sequence"/>
</dbReference>
<keyword evidence="5" id="KW-1185">Reference proteome</keyword>
<dbReference type="RefSeq" id="WP_141610734.1">
    <property type="nucleotide sequence ID" value="NZ_VIGC02000017.1"/>
</dbReference>
<keyword evidence="2" id="KW-0479">Metal-binding</keyword>
<dbReference type="GO" id="GO:0046872">
    <property type="term" value="F:metal ion binding"/>
    <property type="evidence" value="ECO:0007669"/>
    <property type="project" value="UniProtKB-KW"/>
</dbReference>
<evidence type="ECO:0000256" key="1">
    <source>
        <dbReference type="ARBA" id="ARBA00008031"/>
    </source>
</evidence>
<dbReference type="Gene3D" id="3.30.390.10">
    <property type="entry name" value="Enolase-like, N-terminal domain"/>
    <property type="match status" value="1"/>
</dbReference>
<dbReference type="InParanoid" id="A0A540VE96"/>
<dbReference type="SUPFAM" id="SSF51604">
    <property type="entry name" value="Enolase C-terminal domain-like"/>
    <property type="match status" value="1"/>
</dbReference>
<evidence type="ECO:0000256" key="2">
    <source>
        <dbReference type="ARBA" id="ARBA00022723"/>
    </source>
</evidence>
<dbReference type="InterPro" id="IPR034593">
    <property type="entry name" value="DgoD-like"/>
</dbReference>
<dbReference type="InterPro" id="IPR018110">
    <property type="entry name" value="Mandel_Rmase/mucon_lact_enz_CS"/>
</dbReference>
<comment type="caution">
    <text evidence="4">The sequence shown here is derived from an EMBL/GenBank/DDBJ whole genome shotgun (WGS) entry which is preliminary data.</text>
</comment>
<dbReference type="OrthoDB" id="9785902at2"/>
<dbReference type="AlphaFoldDB" id="A0A540VE96"/>
<protein>
    <recommendedName>
        <fullName evidence="3">Mandelate racemase/muconate lactonizing enzyme C-terminal domain-containing protein</fullName>
    </recommendedName>
</protein>
<dbReference type="InterPro" id="IPR029017">
    <property type="entry name" value="Enolase-like_N"/>
</dbReference>
<dbReference type="InterPro" id="IPR029065">
    <property type="entry name" value="Enolase_C-like"/>
</dbReference>
<dbReference type="InterPro" id="IPR013341">
    <property type="entry name" value="Mandelate_racemase_N_dom"/>
</dbReference>
<evidence type="ECO:0000313" key="5">
    <source>
        <dbReference type="Proteomes" id="UP000317371"/>
    </source>
</evidence>
<dbReference type="PANTHER" id="PTHR48080:SF3">
    <property type="entry name" value="ENOLASE SUPERFAMILY MEMBER DDB_G0284701"/>
    <property type="match status" value="1"/>
</dbReference>
<dbReference type="InterPro" id="IPR013342">
    <property type="entry name" value="Mandelate_racemase_C"/>
</dbReference>
<comment type="similarity">
    <text evidence="1">Belongs to the mandelate racemase/muconate lactonizing enzyme family.</text>
</comment>
<dbReference type="PROSITE" id="PS00909">
    <property type="entry name" value="MR_MLE_2"/>
    <property type="match status" value="1"/>
</dbReference>
<dbReference type="SUPFAM" id="SSF54826">
    <property type="entry name" value="Enolase N-terminal domain-like"/>
    <property type="match status" value="1"/>
</dbReference>
<dbReference type="Gene3D" id="3.20.20.120">
    <property type="entry name" value="Enolase-like C-terminal domain"/>
    <property type="match status" value="1"/>
</dbReference>
<reference evidence="4 5" key="1">
    <citation type="submission" date="2019-06" db="EMBL/GenBank/DDBJ databases">
        <title>Genome sequence of Litorilinea aerophila BAA-2444.</title>
        <authorList>
            <person name="Maclea K.S."/>
            <person name="Maurais E.G."/>
            <person name="Iannazzi L.C."/>
        </authorList>
    </citation>
    <scope>NUCLEOTIDE SEQUENCE [LARGE SCALE GENOMIC DNA]</scope>
    <source>
        <strain evidence="4 5">ATCC BAA-2444</strain>
    </source>
</reference>
<dbReference type="PANTHER" id="PTHR48080">
    <property type="entry name" value="D-GALACTONATE DEHYDRATASE-RELATED"/>
    <property type="match status" value="1"/>
</dbReference>
<dbReference type="SFLD" id="SFLDS00001">
    <property type="entry name" value="Enolase"/>
    <property type="match status" value="1"/>
</dbReference>